<dbReference type="Proteomes" id="UP000054047">
    <property type="component" value="Unassembled WGS sequence"/>
</dbReference>
<evidence type="ECO:0000313" key="1">
    <source>
        <dbReference type="EMBL" id="KIH61581.1"/>
    </source>
</evidence>
<sequence>MVAKNVAVNSKAAISQEKVVSMDTFDPETSAKCENGGFPHPRKCNECIRPGGYVGPLCDELAPDNKKIEINLVSFYIKATIGCAKGGVEIKANANHTLTG</sequence>
<evidence type="ECO:0000313" key="2">
    <source>
        <dbReference type="Proteomes" id="UP000054047"/>
    </source>
</evidence>
<name>A0A0C2GWS0_9BILA</name>
<dbReference type="EMBL" id="KN730002">
    <property type="protein sequence ID" value="KIH61581.1"/>
    <property type="molecule type" value="Genomic_DNA"/>
</dbReference>
<keyword evidence="2" id="KW-1185">Reference proteome</keyword>
<organism evidence="1 2">
    <name type="scientific">Ancylostoma duodenale</name>
    <dbReference type="NCBI Taxonomy" id="51022"/>
    <lineage>
        <taxon>Eukaryota</taxon>
        <taxon>Metazoa</taxon>
        <taxon>Ecdysozoa</taxon>
        <taxon>Nematoda</taxon>
        <taxon>Chromadorea</taxon>
        <taxon>Rhabditida</taxon>
        <taxon>Rhabditina</taxon>
        <taxon>Rhabditomorpha</taxon>
        <taxon>Strongyloidea</taxon>
        <taxon>Ancylostomatidae</taxon>
        <taxon>Ancylostomatinae</taxon>
        <taxon>Ancylostoma</taxon>
    </lineage>
</organism>
<proteinExistence type="predicted"/>
<reference evidence="1 2" key="1">
    <citation type="submission" date="2013-12" db="EMBL/GenBank/DDBJ databases">
        <title>Draft genome of the parsitic nematode Ancylostoma duodenale.</title>
        <authorList>
            <person name="Mitreva M."/>
        </authorList>
    </citation>
    <scope>NUCLEOTIDE SEQUENCE [LARGE SCALE GENOMIC DNA]</scope>
    <source>
        <strain evidence="1 2">Zhejiang</strain>
    </source>
</reference>
<dbReference type="AlphaFoldDB" id="A0A0C2GWS0"/>
<feature type="non-terminal residue" evidence="1">
    <location>
        <position position="100"/>
    </location>
</feature>
<gene>
    <name evidence="1" type="ORF">ANCDUO_08144</name>
</gene>
<protein>
    <submittedName>
        <fullName evidence="1">Uncharacterized protein</fullName>
    </submittedName>
</protein>
<accession>A0A0C2GWS0</accession>